<dbReference type="PROSITE" id="PS50940">
    <property type="entry name" value="CHIT_BIND_II"/>
    <property type="match status" value="1"/>
</dbReference>
<dbReference type="Gene3D" id="2.170.140.10">
    <property type="entry name" value="Chitin binding domain"/>
    <property type="match status" value="1"/>
</dbReference>
<reference evidence="3" key="1">
    <citation type="submission" date="2018-07" db="EMBL/GenBank/DDBJ databases">
        <authorList>
            <person name="Quirk P.G."/>
            <person name="Krulwich T.A."/>
        </authorList>
    </citation>
    <scope>NUCLEOTIDE SEQUENCE</scope>
</reference>
<dbReference type="SMART" id="SM00494">
    <property type="entry name" value="ChtBD2"/>
    <property type="match status" value="1"/>
</dbReference>
<name>A0A336MFJ2_CULSO</name>
<evidence type="ECO:0000256" key="1">
    <source>
        <dbReference type="SAM" id="SignalP"/>
    </source>
</evidence>
<dbReference type="InterPro" id="IPR036508">
    <property type="entry name" value="Chitin-bd_dom_sf"/>
</dbReference>
<keyword evidence="1" id="KW-0732">Signal</keyword>
<dbReference type="GO" id="GO:0005576">
    <property type="term" value="C:extracellular region"/>
    <property type="evidence" value="ECO:0007669"/>
    <property type="project" value="InterPro"/>
</dbReference>
<dbReference type="Pfam" id="PF01607">
    <property type="entry name" value="CBM_14"/>
    <property type="match status" value="1"/>
</dbReference>
<proteinExistence type="predicted"/>
<dbReference type="EMBL" id="UFQT01000502">
    <property type="protein sequence ID" value="SSX24828.1"/>
    <property type="molecule type" value="Genomic_DNA"/>
</dbReference>
<evidence type="ECO:0000259" key="2">
    <source>
        <dbReference type="PROSITE" id="PS50940"/>
    </source>
</evidence>
<organism evidence="3">
    <name type="scientific">Culicoides sonorensis</name>
    <name type="common">Biting midge</name>
    <dbReference type="NCBI Taxonomy" id="179676"/>
    <lineage>
        <taxon>Eukaryota</taxon>
        <taxon>Metazoa</taxon>
        <taxon>Ecdysozoa</taxon>
        <taxon>Arthropoda</taxon>
        <taxon>Hexapoda</taxon>
        <taxon>Insecta</taxon>
        <taxon>Pterygota</taxon>
        <taxon>Neoptera</taxon>
        <taxon>Endopterygota</taxon>
        <taxon>Diptera</taxon>
        <taxon>Nematocera</taxon>
        <taxon>Chironomoidea</taxon>
        <taxon>Ceratopogonidae</taxon>
        <taxon>Ceratopogoninae</taxon>
        <taxon>Culicoides</taxon>
        <taxon>Monoculicoides</taxon>
    </lineage>
</organism>
<dbReference type="InterPro" id="IPR002557">
    <property type="entry name" value="Chitin-bd_dom"/>
</dbReference>
<dbReference type="AlphaFoldDB" id="A0A336MFJ2"/>
<dbReference type="GO" id="GO:0008061">
    <property type="term" value="F:chitin binding"/>
    <property type="evidence" value="ECO:0007669"/>
    <property type="project" value="InterPro"/>
</dbReference>
<dbReference type="SUPFAM" id="SSF57625">
    <property type="entry name" value="Invertebrate chitin-binding proteins"/>
    <property type="match status" value="1"/>
</dbReference>
<protein>
    <submittedName>
        <fullName evidence="3">CSON011548 protein</fullName>
    </submittedName>
</protein>
<sequence>MQFRTILVLLFVFITYVSARGLGRSQRCQGRSKEDAVFPHDKDCTRYYECDKEGFLFEKRCPQYTTFNKYELNCAHSDTIPCETE</sequence>
<dbReference type="VEuPathDB" id="VectorBase:CSON011548"/>
<evidence type="ECO:0000313" key="3">
    <source>
        <dbReference type="EMBL" id="SSX24828.1"/>
    </source>
</evidence>
<feature type="domain" description="Chitin-binding type-2" evidence="2">
    <location>
        <begin position="25"/>
        <end position="84"/>
    </location>
</feature>
<accession>A0A336MFJ2</accession>
<gene>
    <name evidence="3" type="primary">CSON011548</name>
</gene>
<feature type="chain" id="PRO_5016430636" evidence="1">
    <location>
        <begin position="20"/>
        <end position="85"/>
    </location>
</feature>
<feature type="signal peptide" evidence="1">
    <location>
        <begin position="1"/>
        <end position="19"/>
    </location>
</feature>